<dbReference type="AlphaFoldDB" id="A0A6A1W5D5"/>
<dbReference type="OrthoDB" id="1564766at2759"/>
<sequence>MRIYHLLHRSTREAPCRAVVRSTSGIRHVRGRTCGLALEKARIVGKLSVHIPDGRTVVMTRHLRCFLVILVARAITCPVDVVNWSKVSDEVKSYVMNKAWPEDRNTVMSTMNTTYRTHQNKMHQYYALFPTKEEVLEHPYPNMKKEEWAPICELFSTEEFQEKMEALQLQHESEGMSFTEVEIFTKVLGTKAGYVRGLGHSVRQVGSSSSVSSVDLARRLEEARMEIKEMRARQKEYDELAVRQAKMEMVM</sequence>
<feature type="coiled-coil region" evidence="1">
    <location>
        <begin position="213"/>
        <end position="240"/>
    </location>
</feature>
<protein>
    <submittedName>
        <fullName evidence="2">Uncharacterized protein</fullName>
    </submittedName>
</protein>
<dbReference type="EMBL" id="RXIC02000021">
    <property type="protein sequence ID" value="KAB1220325.1"/>
    <property type="molecule type" value="Genomic_DNA"/>
</dbReference>
<evidence type="ECO:0000256" key="1">
    <source>
        <dbReference type="SAM" id="Coils"/>
    </source>
</evidence>
<dbReference type="PANTHER" id="PTHR33499:SF11">
    <property type="entry name" value="NO APICAL MERISTEM-ASSOCIATED C-TERMINAL DOMAIN-CONTAINING PROTEIN"/>
    <property type="match status" value="1"/>
</dbReference>
<name>A0A6A1W5D5_9ROSI</name>
<keyword evidence="3" id="KW-1185">Reference proteome</keyword>
<dbReference type="PANTHER" id="PTHR33499">
    <property type="entry name" value="OS12G0282400 PROTEIN-RELATED"/>
    <property type="match status" value="1"/>
</dbReference>
<proteinExistence type="predicted"/>
<keyword evidence="1" id="KW-0175">Coiled coil</keyword>
<gene>
    <name evidence="2" type="ORF">CJ030_MR3G019071</name>
</gene>
<organism evidence="2 3">
    <name type="scientific">Morella rubra</name>
    <name type="common">Chinese bayberry</name>
    <dbReference type="NCBI Taxonomy" id="262757"/>
    <lineage>
        <taxon>Eukaryota</taxon>
        <taxon>Viridiplantae</taxon>
        <taxon>Streptophyta</taxon>
        <taxon>Embryophyta</taxon>
        <taxon>Tracheophyta</taxon>
        <taxon>Spermatophyta</taxon>
        <taxon>Magnoliopsida</taxon>
        <taxon>eudicotyledons</taxon>
        <taxon>Gunneridae</taxon>
        <taxon>Pentapetalae</taxon>
        <taxon>rosids</taxon>
        <taxon>fabids</taxon>
        <taxon>Fagales</taxon>
        <taxon>Myricaceae</taxon>
        <taxon>Morella</taxon>
    </lineage>
</organism>
<reference evidence="2 3" key="1">
    <citation type="journal article" date="2019" name="Plant Biotechnol. J.">
        <title>The red bayberry genome and genetic basis of sex determination.</title>
        <authorList>
            <person name="Jia H.M."/>
            <person name="Jia H.J."/>
            <person name="Cai Q.L."/>
            <person name="Wang Y."/>
            <person name="Zhao H.B."/>
            <person name="Yang W.F."/>
            <person name="Wang G.Y."/>
            <person name="Li Y.H."/>
            <person name="Zhan D.L."/>
            <person name="Shen Y.T."/>
            <person name="Niu Q.F."/>
            <person name="Chang L."/>
            <person name="Qiu J."/>
            <person name="Zhao L."/>
            <person name="Xie H.B."/>
            <person name="Fu W.Y."/>
            <person name="Jin J."/>
            <person name="Li X.W."/>
            <person name="Jiao Y."/>
            <person name="Zhou C.C."/>
            <person name="Tu T."/>
            <person name="Chai C.Y."/>
            <person name="Gao J.L."/>
            <person name="Fan L.J."/>
            <person name="van de Weg E."/>
            <person name="Wang J.Y."/>
            <person name="Gao Z.S."/>
        </authorList>
    </citation>
    <scope>NUCLEOTIDE SEQUENCE [LARGE SCALE GENOMIC DNA]</scope>
    <source>
        <tissue evidence="2">Leaves</tissue>
    </source>
</reference>
<dbReference type="Proteomes" id="UP000516437">
    <property type="component" value="Chromosome 3"/>
</dbReference>
<accession>A0A6A1W5D5</accession>
<evidence type="ECO:0000313" key="3">
    <source>
        <dbReference type="Proteomes" id="UP000516437"/>
    </source>
</evidence>
<comment type="caution">
    <text evidence="2">The sequence shown here is derived from an EMBL/GenBank/DDBJ whole genome shotgun (WGS) entry which is preliminary data.</text>
</comment>
<evidence type="ECO:0000313" key="2">
    <source>
        <dbReference type="EMBL" id="KAB1220325.1"/>
    </source>
</evidence>